<keyword evidence="3" id="KW-1185">Reference proteome</keyword>
<comment type="caution">
    <text evidence="2">The sequence shown here is derived from an EMBL/GenBank/DDBJ whole genome shotgun (WGS) entry which is preliminary data.</text>
</comment>
<feature type="compositionally biased region" description="Gly residues" evidence="1">
    <location>
        <begin position="76"/>
        <end position="92"/>
    </location>
</feature>
<evidence type="ECO:0000313" key="3">
    <source>
        <dbReference type="Proteomes" id="UP000311382"/>
    </source>
</evidence>
<dbReference type="AlphaFoldDB" id="A0A5C5FVR9"/>
<sequence length="92" mass="8850">MSNDSHSLTHLGGEHHQGGEPQSLDRASEPPASRIASDTGKAHAYAEGKLNGAGPGAGEKGGASSATAASDEGRGNTAGSGYVEGGPAPGIA</sequence>
<feature type="region of interest" description="Disordered" evidence="1">
    <location>
        <begin position="1"/>
        <end position="92"/>
    </location>
</feature>
<evidence type="ECO:0000313" key="2">
    <source>
        <dbReference type="EMBL" id="TNY20795.1"/>
    </source>
</evidence>
<evidence type="ECO:0000256" key="1">
    <source>
        <dbReference type="SAM" id="MobiDB-lite"/>
    </source>
</evidence>
<protein>
    <submittedName>
        <fullName evidence="2">Cellulose-binding, family II</fullName>
    </submittedName>
</protein>
<dbReference type="Proteomes" id="UP000311382">
    <property type="component" value="Unassembled WGS sequence"/>
</dbReference>
<name>A0A5C5FVR9_9BASI</name>
<accession>A0A5C5FVR9</accession>
<gene>
    <name evidence="2" type="ORF">DMC30DRAFT_396651</name>
</gene>
<feature type="compositionally biased region" description="Gly residues" evidence="1">
    <location>
        <begin position="51"/>
        <end position="61"/>
    </location>
</feature>
<organism evidence="2 3">
    <name type="scientific">Rhodotorula diobovata</name>
    <dbReference type="NCBI Taxonomy" id="5288"/>
    <lineage>
        <taxon>Eukaryota</taxon>
        <taxon>Fungi</taxon>
        <taxon>Dikarya</taxon>
        <taxon>Basidiomycota</taxon>
        <taxon>Pucciniomycotina</taxon>
        <taxon>Microbotryomycetes</taxon>
        <taxon>Sporidiobolales</taxon>
        <taxon>Sporidiobolaceae</taxon>
        <taxon>Rhodotorula</taxon>
    </lineage>
</organism>
<reference evidence="2 3" key="1">
    <citation type="submission" date="2019-03" db="EMBL/GenBank/DDBJ databases">
        <title>Rhodosporidium diobovatum UCD-FST 08-225 genome sequencing, assembly, and annotation.</title>
        <authorList>
            <person name="Fakankun I.U."/>
            <person name="Fristensky B."/>
            <person name="Levin D.B."/>
        </authorList>
    </citation>
    <scope>NUCLEOTIDE SEQUENCE [LARGE SCALE GENOMIC DNA]</scope>
    <source>
        <strain evidence="2 3">UCD-FST 08-225</strain>
    </source>
</reference>
<dbReference type="OrthoDB" id="10270461at2759"/>
<dbReference type="EMBL" id="SOZI01000057">
    <property type="protein sequence ID" value="TNY20795.1"/>
    <property type="molecule type" value="Genomic_DNA"/>
</dbReference>
<proteinExistence type="predicted"/>